<dbReference type="AlphaFoldDB" id="A0A537JM20"/>
<dbReference type="InterPro" id="IPR013216">
    <property type="entry name" value="Methyltransf_11"/>
</dbReference>
<organism evidence="2 3">
    <name type="scientific">Candidatus Segetimicrobium genomatis</name>
    <dbReference type="NCBI Taxonomy" id="2569760"/>
    <lineage>
        <taxon>Bacteria</taxon>
        <taxon>Bacillati</taxon>
        <taxon>Candidatus Sysuimicrobiota</taxon>
        <taxon>Candidatus Sysuimicrobiia</taxon>
        <taxon>Candidatus Sysuimicrobiales</taxon>
        <taxon>Candidatus Segetimicrobiaceae</taxon>
        <taxon>Candidatus Segetimicrobium</taxon>
    </lineage>
</organism>
<dbReference type="Gene3D" id="3.40.50.150">
    <property type="entry name" value="Vaccinia Virus protein VP39"/>
    <property type="match status" value="1"/>
</dbReference>
<dbReference type="EMBL" id="VBAO01000024">
    <property type="protein sequence ID" value="TMI84603.1"/>
    <property type="molecule type" value="Genomic_DNA"/>
</dbReference>
<proteinExistence type="predicted"/>
<dbReference type="Proteomes" id="UP000320048">
    <property type="component" value="Unassembled WGS sequence"/>
</dbReference>
<dbReference type="Pfam" id="PF08241">
    <property type="entry name" value="Methyltransf_11"/>
    <property type="match status" value="1"/>
</dbReference>
<reference evidence="2 3" key="1">
    <citation type="journal article" date="2019" name="Nat. Microbiol.">
        <title>Mediterranean grassland soil C-N compound turnover is dependent on rainfall and depth, and is mediated by genomically divergent microorganisms.</title>
        <authorList>
            <person name="Diamond S."/>
            <person name="Andeer P.F."/>
            <person name="Li Z."/>
            <person name="Crits-Christoph A."/>
            <person name="Burstein D."/>
            <person name="Anantharaman K."/>
            <person name="Lane K.R."/>
            <person name="Thomas B.C."/>
            <person name="Pan C."/>
            <person name="Northen T.R."/>
            <person name="Banfield J.F."/>
        </authorList>
    </citation>
    <scope>NUCLEOTIDE SEQUENCE [LARGE SCALE GENOMIC DNA]</scope>
    <source>
        <strain evidence="2">NP_7</strain>
    </source>
</reference>
<gene>
    <name evidence="2" type="ORF">E6H04_01035</name>
</gene>
<evidence type="ECO:0000313" key="2">
    <source>
        <dbReference type="EMBL" id="TMI84603.1"/>
    </source>
</evidence>
<dbReference type="CDD" id="cd02440">
    <property type="entry name" value="AdoMet_MTases"/>
    <property type="match status" value="1"/>
</dbReference>
<accession>A0A537JM20</accession>
<dbReference type="InterPro" id="IPR029063">
    <property type="entry name" value="SAM-dependent_MTases_sf"/>
</dbReference>
<evidence type="ECO:0000313" key="3">
    <source>
        <dbReference type="Proteomes" id="UP000320048"/>
    </source>
</evidence>
<dbReference type="GO" id="GO:0032259">
    <property type="term" value="P:methylation"/>
    <property type="evidence" value="ECO:0007669"/>
    <property type="project" value="UniProtKB-KW"/>
</dbReference>
<feature type="domain" description="Methyltransferase type 11" evidence="1">
    <location>
        <begin position="102"/>
        <end position="196"/>
    </location>
</feature>
<protein>
    <submittedName>
        <fullName evidence="2">Class I SAM-dependent methyltransferase</fullName>
    </submittedName>
</protein>
<comment type="caution">
    <text evidence="2">The sequence shown here is derived from an EMBL/GenBank/DDBJ whole genome shotgun (WGS) entry which is preliminary data.</text>
</comment>
<dbReference type="PANTHER" id="PTHR43591">
    <property type="entry name" value="METHYLTRANSFERASE"/>
    <property type="match status" value="1"/>
</dbReference>
<evidence type="ECO:0000259" key="1">
    <source>
        <dbReference type="Pfam" id="PF08241"/>
    </source>
</evidence>
<dbReference type="GO" id="GO:0008757">
    <property type="term" value="F:S-adenosylmethionine-dependent methyltransferase activity"/>
    <property type="evidence" value="ECO:0007669"/>
    <property type="project" value="InterPro"/>
</dbReference>
<dbReference type="SUPFAM" id="SSF53335">
    <property type="entry name" value="S-adenosyl-L-methionine-dependent methyltransferases"/>
    <property type="match status" value="1"/>
</dbReference>
<name>A0A537JM20_9BACT</name>
<keyword evidence="2" id="KW-0489">Methyltransferase</keyword>
<keyword evidence="2" id="KW-0808">Transferase</keyword>
<sequence length="286" mass="31461">MPGCRCSSTRMRTSRRMWAGTSTGRRRTRGGWAILRWRRSRPGPAGWYRLREAQVSSTPHRLNRERFSQTAELFAANRAIERLSHLDALLHLVAPEPEDLLLDVACGPGRLLATFAPHVRMAVGLDLTLEMLRIARKLSVEGAHSLGLVLGEGERLPFPDGTFTLVTTTLAIHHYGEPRRVIKEMVRVCRPGGRIAVGDTVGSPDEAKRARQNEIERLRDPSHVAVYSPGGLEALLTSCGFTVTGRTGGAQVREFGPTSPPASGSRCSTPGRAISRGWPRCSWVRS</sequence>